<dbReference type="AlphaFoldDB" id="A0A2S6N2R2"/>
<comment type="caution">
    <text evidence="2">The sequence shown here is derived from an EMBL/GenBank/DDBJ whole genome shotgun (WGS) entry which is preliminary data.</text>
</comment>
<evidence type="ECO:0000313" key="2">
    <source>
        <dbReference type="EMBL" id="PPQ28921.1"/>
    </source>
</evidence>
<dbReference type="GO" id="GO:0009055">
    <property type="term" value="F:electron transfer activity"/>
    <property type="evidence" value="ECO:0007669"/>
    <property type="project" value="InterPro"/>
</dbReference>
<dbReference type="RefSeq" id="WP_104521142.1">
    <property type="nucleotide sequence ID" value="NZ_NHRY01000235.1"/>
</dbReference>
<dbReference type="OrthoDB" id="9789237at2"/>
<dbReference type="Proteomes" id="UP000239724">
    <property type="component" value="Unassembled WGS sequence"/>
</dbReference>
<feature type="signal peptide" evidence="1">
    <location>
        <begin position="1"/>
        <end position="16"/>
    </location>
</feature>
<name>A0A2S6N2R2_RHOGL</name>
<evidence type="ECO:0000313" key="3">
    <source>
        <dbReference type="Proteomes" id="UP000239724"/>
    </source>
</evidence>
<sequence>MVIAGLAVLAGHAAMAAETPLPLKPGSGVELVSAYCNVCHTSDYIIMNSPFLSPAAWKAEVTKMRTAFGAPLDDAVAAEIAGYLAANYAAGDKPHGR</sequence>
<evidence type="ECO:0000256" key="1">
    <source>
        <dbReference type="SAM" id="SignalP"/>
    </source>
</evidence>
<keyword evidence="3" id="KW-1185">Reference proteome</keyword>
<accession>A0A2S6N2R2</accession>
<dbReference type="GO" id="GO:0020037">
    <property type="term" value="F:heme binding"/>
    <property type="evidence" value="ECO:0007669"/>
    <property type="project" value="InterPro"/>
</dbReference>
<dbReference type="SUPFAM" id="SSF46626">
    <property type="entry name" value="Cytochrome c"/>
    <property type="match status" value="1"/>
</dbReference>
<evidence type="ECO:0008006" key="4">
    <source>
        <dbReference type="Google" id="ProtNLM"/>
    </source>
</evidence>
<reference evidence="2 3" key="1">
    <citation type="journal article" date="2018" name="Arch. Microbiol.">
        <title>New insights into the metabolic potential of the phototrophic purple bacterium Rhodopila globiformis DSM 161(T) from its draft genome sequence and evidence for a vanadium-dependent nitrogenase.</title>
        <authorList>
            <person name="Imhoff J.F."/>
            <person name="Rahn T."/>
            <person name="Kunzel S."/>
            <person name="Neulinger S.C."/>
        </authorList>
    </citation>
    <scope>NUCLEOTIDE SEQUENCE [LARGE SCALE GENOMIC DNA]</scope>
    <source>
        <strain evidence="2 3">DSM 161</strain>
    </source>
</reference>
<dbReference type="Gene3D" id="1.10.760.10">
    <property type="entry name" value="Cytochrome c-like domain"/>
    <property type="match status" value="1"/>
</dbReference>
<protein>
    <recommendedName>
        <fullName evidence="4">Sulfite:cytochrome C oxidoreductase subunit B</fullName>
    </recommendedName>
</protein>
<dbReference type="EMBL" id="NHRY01000235">
    <property type="protein sequence ID" value="PPQ28921.1"/>
    <property type="molecule type" value="Genomic_DNA"/>
</dbReference>
<proteinExistence type="predicted"/>
<keyword evidence="1" id="KW-0732">Signal</keyword>
<gene>
    <name evidence="2" type="ORF">CCS01_22895</name>
</gene>
<feature type="chain" id="PRO_5015590903" description="Sulfite:cytochrome C oxidoreductase subunit B" evidence="1">
    <location>
        <begin position="17"/>
        <end position="97"/>
    </location>
</feature>
<dbReference type="InterPro" id="IPR036909">
    <property type="entry name" value="Cyt_c-like_dom_sf"/>
</dbReference>
<organism evidence="2 3">
    <name type="scientific">Rhodopila globiformis</name>
    <name type="common">Rhodopseudomonas globiformis</name>
    <dbReference type="NCBI Taxonomy" id="1071"/>
    <lineage>
        <taxon>Bacteria</taxon>
        <taxon>Pseudomonadati</taxon>
        <taxon>Pseudomonadota</taxon>
        <taxon>Alphaproteobacteria</taxon>
        <taxon>Acetobacterales</taxon>
        <taxon>Acetobacteraceae</taxon>
        <taxon>Rhodopila</taxon>
    </lineage>
</organism>